<feature type="compositionally biased region" description="Acidic residues" evidence="1">
    <location>
        <begin position="1"/>
        <end position="17"/>
    </location>
</feature>
<reference evidence="2 3" key="2">
    <citation type="submission" date="2018-11" db="EMBL/GenBank/DDBJ databases">
        <authorList>
            <consortium name="Pathogen Informatics"/>
        </authorList>
    </citation>
    <scope>NUCLEOTIDE SEQUENCE [LARGE SCALE GENOMIC DNA]</scope>
</reference>
<organism evidence="4">
    <name type="scientific">Rodentolepis nana</name>
    <name type="common">Dwarf tapeworm</name>
    <name type="synonym">Hymenolepis nana</name>
    <dbReference type="NCBI Taxonomy" id="102285"/>
    <lineage>
        <taxon>Eukaryota</taxon>
        <taxon>Metazoa</taxon>
        <taxon>Spiralia</taxon>
        <taxon>Lophotrochozoa</taxon>
        <taxon>Platyhelminthes</taxon>
        <taxon>Cestoda</taxon>
        <taxon>Eucestoda</taxon>
        <taxon>Cyclophyllidea</taxon>
        <taxon>Hymenolepididae</taxon>
        <taxon>Rodentolepis</taxon>
    </lineage>
</organism>
<protein>
    <submittedName>
        <fullName evidence="2 4">Uncharacterized protein</fullName>
    </submittedName>
</protein>
<keyword evidence="3" id="KW-1185">Reference proteome</keyword>
<gene>
    <name evidence="2" type="ORF">HNAJ_LOCUS13649</name>
</gene>
<feature type="compositionally biased region" description="Acidic residues" evidence="1">
    <location>
        <begin position="65"/>
        <end position="81"/>
    </location>
</feature>
<evidence type="ECO:0000313" key="3">
    <source>
        <dbReference type="Proteomes" id="UP000278807"/>
    </source>
</evidence>
<accession>A0A0R3U0M6</accession>
<proteinExistence type="predicted"/>
<reference evidence="4" key="1">
    <citation type="submission" date="2017-02" db="UniProtKB">
        <authorList>
            <consortium name="WormBaseParasite"/>
        </authorList>
    </citation>
    <scope>IDENTIFICATION</scope>
</reference>
<feature type="compositionally biased region" description="Basic and acidic residues" evidence="1">
    <location>
        <begin position="36"/>
        <end position="54"/>
    </location>
</feature>
<evidence type="ECO:0000313" key="2">
    <source>
        <dbReference type="EMBL" id="VDO16600.1"/>
    </source>
</evidence>
<feature type="region of interest" description="Disordered" evidence="1">
    <location>
        <begin position="36"/>
        <end position="87"/>
    </location>
</feature>
<dbReference type="EMBL" id="UZAE01015790">
    <property type="protein sequence ID" value="VDO16600.1"/>
    <property type="molecule type" value="Genomic_DNA"/>
</dbReference>
<name>A0A0R3U0M6_RODNA</name>
<evidence type="ECO:0000313" key="4">
    <source>
        <dbReference type="WBParaSite" id="HNAJ_0001367501-mRNA-1"/>
    </source>
</evidence>
<dbReference type="Proteomes" id="UP000278807">
    <property type="component" value="Unassembled WGS sequence"/>
</dbReference>
<evidence type="ECO:0000256" key="1">
    <source>
        <dbReference type="SAM" id="MobiDB-lite"/>
    </source>
</evidence>
<dbReference type="AlphaFoldDB" id="A0A0R3U0M6"/>
<dbReference type="WBParaSite" id="HNAJ_0001367501-mRNA-1">
    <property type="protein sequence ID" value="HNAJ_0001367501-mRNA-1"/>
    <property type="gene ID" value="HNAJ_0001367501"/>
</dbReference>
<sequence length="202" mass="23447">MEEENITSREDEDEDSECSSSLREFLMLERLCEEYEEAKQRRERRDQGNLERPLKRFRGGQLSTIEEEEEEEEEEDEEEEDSSVREIGEEYELPGDCHREEGRDVGSGDGIHIQGEKLMSLEEFCGETFAISPTFIEDIMVESRILQRRLEQAHEEFGNRKVCDGKAPANPSDLQQLNSSLLGYPPLRLLLLLLLTFDPEND</sequence>
<feature type="region of interest" description="Disordered" evidence="1">
    <location>
        <begin position="1"/>
        <end position="22"/>
    </location>
</feature>